<feature type="domain" description="MAM" evidence="4">
    <location>
        <begin position="3719"/>
        <end position="3878"/>
    </location>
</feature>
<feature type="domain" description="MAM" evidence="4">
    <location>
        <begin position="1227"/>
        <end position="1388"/>
    </location>
</feature>
<reference evidence="5" key="1">
    <citation type="submission" date="2021-02" db="EMBL/GenBank/DDBJ databases">
        <authorList>
            <person name="Nowell W R."/>
        </authorList>
    </citation>
    <scope>NUCLEOTIDE SEQUENCE</scope>
    <source>
        <strain evidence="5">Ploen Becks lab</strain>
    </source>
</reference>
<dbReference type="SMART" id="SM00137">
    <property type="entry name" value="MAM"/>
    <property type="match status" value="24"/>
</dbReference>
<dbReference type="InterPro" id="IPR013320">
    <property type="entry name" value="ConA-like_dom_sf"/>
</dbReference>
<feature type="domain" description="MAM" evidence="4">
    <location>
        <begin position="366"/>
        <end position="530"/>
    </location>
</feature>
<keyword evidence="1" id="KW-0677">Repeat</keyword>
<feature type="domain" description="MAM" evidence="4">
    <location>
        <begin position="2298"/>
        <end position="2459"/>
    </location>
</feature>
<evidence type="ECO:0000313" key="6">
    <source>
        <dbReference type="Proteomes" id="UP000663879"/>
    </source>
</evidence>
<feature type="domain" description="MAM" evidence="4">
    <location>
        <begin position="1062"/>
        <end position="1226"/>
    </location>
</feature>
<feature type="signal peptide" evidence="3">
    <location>
        <begin position="1"/>
        <end position="27"/>
    </location>
</feature>
<proteinExistence type="predicted"/>
<dbReference type="Gene3D" id="2.60.120.200">
    <property type="match status" value="24"/>
</dbReference>
<dbReference type="PROSITE" id="PS00740">
    <property type="entry name" value="MAM_1"/>
    <property type="match status" value="2"/>
</dbReference>
<keyword evidence="3" id="KW-0732">Signal</keyword>
<name>A0A813P0H8_9BILA</name>
<feature type="domain" description="MAM" evidence="4">
    <location>
        <begin position="711"/>
        <end position="865"/>
    </location>
</feature>
<feature type="domain" description="MAM" evidence="4">
    <location>
        <begin position="543"/>
        <end position="706"/>
    </location>
</feature>
<comment type="caution">
    <text evidence="5">The sequence shown here is derived from an EMBL/GenBank/DDBJ whole genome shotgun (WGS) entry which is preliminary data.</text>
</comment>
<feature type="domain" description="MAM" evidence="4">
    <location>
        <begin position="4045"/>
        <end position="4209"/>
    </location>
</feature>
<feature type="domain" description="MAM" evidence="4">
    <location>
        <begin position="867"/>
        <end position="1030"/>
    </location>
</feature>
<feature type="domain" description="MAM" evidence="4">
    <location>
        <begin position="200"/>
        <end position="364"/>
    </location>
</feature>
<feature type="domain" description="MAM" evidence="4">
    <location>
        <begin position="3351"/>
        <end position="3521"/>
    </location>
</feature>
<feature type="domain" description="MAM" evidence="4">
    <location>
        <begin position="1390"/>
        <end position="1555"/>
    </location>
</feature>
<dbReference type="PANTHER" id="PTHR23282">
    <property type="entry name" value="APICAL ENDOSOMAL GLYCOPROTEIN PRECURSOR"/>
    <property type="match status" value="1"/>
</dbReference>
<dbReference type="InterPro" id="IPR000998">
    <property type="entry name" value="MAM_dom"/>
</dbReference>
<feature type="domain" description="MAM" evidence="4">
    <location>
        <begin position="3882"/>
        <end position="4043"/>
    </location>
</feature>
<dbReference type="FunFam" id="2.60.120.200:FF:000182">
    <property type="entry name" value="MAM and LDL-receptor class A domain-containing protein 1"/>
    <property type="match status" value="1"/>
</dbReference>
<feature type="domain" description="MAM" evidence="4">
    <location>
        <begin position="2461"/>
        <end position="2637"/>
    </location>
</feature>
<feature type="domain" description="MAM" evidence="4">
    <location>
        <begin position="3190"/>
        <end position="3347"/>
    </location>
</feature>
<evidence type="ECO:0000259" key="4">
    <source>
        <dbReference type="PROSITE" id="PS50060"/>
    </source>
</evidence>
<feature type="non-terminal residue" evidence="5">
    <location>
        <position position="4269"/>
    </location>
</feature>
<feature type="domain" description="MAM" evidence="4">
    <location>
        <begin position="1758"/>
        <end position="1922"/>
    </location>
</feature>
<dbReference type="PRINTS" id="PR00020">
    <property type="entry name" value="MAMDOMAIN"/>
</dbReference>
<dbReference type="SUPFAM" id="SSF49899">
    <property type="entry name" value="Concanavalin A-like lectins/glucanases"/>
    <property type="match status" value="24"/>
</dbReference>
<dbReference type="PROSITE" id="PS50060">
    <property type="entry name" value="MAM_2"/>
    <property type="match status" value="25"/>
</dbReference>
<feature type="domain" description="MAM" evidence="4">
    <location>
        <begin position="2829"/>
        <end position="2988"/>
    </location>
</feature>
<feature type="domain" description="MAM" evidence="4">
    <location>
        <begin position="4238"/>
        <end position="4269"/>
    </location>
</feature>
<gene>
    <name evidence="5" type="ORF">OXX778_LOCUS3424</name>
</gene>
<feature type="domain" description="MAM" evidence="4">
    <location>
        <begin position="30"/>
        <end position="195"/>
    </location>
</feature>
<dbReference type="EMBL" id="CAJNOC010000301">
    <property type="protein sequence ID" value="CAF0741650.1"/>
    <property type="molecule type" value="Genomic_DNA"/>
</dbReference>
<evidence type="ECO:0000256" key="3">
    <source>
        <dbReference type="SAM" id="SignalP"/>
    </source>
</evidence>
<dbReference type="GO" id="GO:0016020">
    <property type="term" value="C:membrane"/>
    <property type="evidence" value="ECO:0007669"/>
    <property type="project" value="InterPro"/>
</dbReference>
<evidence type="ECO:0000313" key="5">
    <source>
        <dbReference type="EMBL" id="CAF0741650.1"/>
    </source>
</evidence>
<feature type="domain" description="MAM" evidence="4">
    <location>
        <begin position="2118"/>
        <end position="2292"/>
    </location>
</feature>
<keyword evidence="2" id="KW-1015">Disulfide bond</keyword>
<sequence>MNDFRSSPKTLTIIGVILFNLLINASGQTLDCNFEQDFCNWQNYTSVGAINWNRGKTSNSQSPGSFPVGDHTFGKDGFYAYIGNSPIANSLTRSKIISPSFTKKSESDSCFSVWYFIHGASLPTFNIYLMTNTVEETSPRFTKIGSQGRGWNLARVDLSLEYQKNYKIIIDGLPGNTAGLIAIDDANFKDEPCEQDEITINCDFETDFICGYKNDRSVKMSWVRFTGQTITVETGPPNDVTTGTIYGHFMLFEPSTPSTVANDKAVLITPTTNDASGKGCLEFYYNANGIHVNVLNVYLNQTSGKTKIFTTSGDQGRPWRVARLNVVSNNNFQILFEAIKGSAGTRGDIGLDEIKYLENKVCPNVYECNFDESCTWQDVTDPKVVQEEWDVNIAGTSVTGLGPKNDSQGNPQGYYAFLEPTAPARIGDKAQLMSAVVDAAYCLKFAYYMNGPDVGTINIYTRLINVSATRPLKLRWTLTGQQGSKWLYAQVPFPYEGPYFTFIEGVVGKGYQAYMAIDQISITKDTACKLTPVAAQPSDTSSIQCSFEKDTCGWYPDTSLAGFQFVRKQGIFRLNGTGPFVDHTLQASEGWYMSAETENRKNSEKARIISDAPVNNKTTGCFTFWYHMYGLSITTLKIYARKSDGTLNEAIWTKTGNQGNKWIQGKITTKSLTYNSFLTFEVTVTNGEKGHVALDDFSYSNSPCPVAPSSINCNFEDDLCGYLSDVNLDYVWKQFNGSSTDLNITDHTVQTVYGNFLTPQKRVSTSNPTNKLARLVSVSNSTNGTKCLGFYYNMFGNDKNKLEVILNAMPNTFTIWSKQIDTQKKWVKELVNFNSFTRHQIWFEATAEGSIALDDIEINDGPCPNYGDCNFENEDLCLWESDTEKAKLQWIVNSGATPTFGTGPSTDHTFGTSKGRYIYVKSIGIEQQEYARIKSYAFEPTTQAFCFEFWYHMVGRNILSLNVYQYFENRQEEKLIWTLSGQQATYWTRATIPLSSTERFSLIVEGFADQDPQSDIALDDFVFFNSFCQYTPSTAIPSVISTTPMTTSTRTFKPITTTPTSFDCDFENGLCGWTLDPSQPILWQRKKASTSSSAWQPSTDYSLGTSDGSYLLVDTSLPNQKGQKARIKSPVLSKSSSSVHCVYFALFMYGDEVGVLNSYLDLGDNGAILYYNLNGSQSNNWQLKSYEFSFNLNVDLSIVFEGIVGNGARGSIAIDDVRIQDGSCEKTVCDFENEDLCQYINDPTASFKWIRKSGLNDFTGITPSIDHTLGTQLGNYMSIDFTNVIISGSTARLLTPFQEGPSKCLQFYYHMRGNERCTLDVLVAKETGPLSQSFWSRNKNYGNQWNIAELTVKSTGKYRIAFQGTVGDNWIGDIAIDDVKIENRECASAGFCDFESDQPLCTWENLEGNMDDFDWELGSVFTSTSGTGPSVDHTFGNSRGNYLFIETSPPRKENDKAILSSMILESTNSRCLRFWYHMNGAGIGTLQIDIIYDNNFRETIWKLSKDQGDQWLQGTVGINSKNMTYRIYMIGIRGKNDLGDIAIDDISFVENSCGIQPIEVLNELAALTTLAPTTTRPLASREITCSFDNNNKCGWTDDSSAPLKWILNKGQTNSSDTGPVYDVSGDGYYIYLETSGVNNGDAARIISQYLNSSFSKTTNCLTFYYHMYGETIGELNVKLMTSLGLQDQALWTRNDQHGNVWLKAHLNLNPLPNNLEYKIVFEAVAGKSYTGDVAIDEIEFIPNRRCPPISELGSLVTFSCDFEDDLCGFIAENTTNKNKWQRAKPIVALFSDNPAFDNTLQTRDGYYLQSQPVFATNLTSRITSVNFDPNTNGRCLNFYMFTNAAATPSLRVYSKSASKPEKLIIEAPSLQSNNWVNLEIEIPEEQEEYNIIFESVSKYLFAIGYANLGIDDFAIKKGPCRKHPGDCTFEFEGLCSWYNAKNDDFDWLLHQGGTPTPTTGPSIDHTFGNSNGTFVYIETSIPRTSNQLAWLVSETLSPTNSICFTFWYNAFGSTVGSLKLYYADANATRQNVIWEITGQQSVNSRDWKQGVVALSNSNDFKLIFEGRVGGVGFNSFDGDIAIDDIAFLVDSPTCVRQPPFSEPTTRPPTVSPGQITDIKCDFETNFCGWTQTTDSTTNWVRKTGKTYGGPKFDHTFGTKEAYYAYFEKEDDWYDYYGWGWGSSFTERSKLKSPKITGDSKQCLTFWYYMYGSRTGELSVYLNIEKQPNVFVQSPAIWKMKNSHGDHWNLAHVQYDGFNSSVVNFIIEGYAGYYSSGEIAIDDIDFNYGDCEDATYTSVTCDFEEDHICGYQPDPKADFNWARNRGITLSDYTGPTFDVTTGTEFGYYMYIETTPQSLGQKARLVTPSQSYKDGKCLYFWYHAYGKDVGALNIYSELQNQTSRNLLWTISRDQGNQWLLARLPTDYQTDFKIIFEGVVGKSWFGDVAIDDVYMSKNSCPNPFNCDFENDEFDFCSWINVNNSINEDLQNGTLDHFDWILHSSEYDFSFGLVPDNTFEDYHGHFMLSNGKKLGHFSRIISENMPKTSDSGVCITFYYYFSLVSSLNLTVSLVEYKKSPLPVWSLKDSQTIAKFWRLGQFYVKTNDTYKIFIDGFAGTDNKQFIGVDDIEIKPATSSCITIPSQAGSLVTTTSTSTTTTTTQPSIIELDCDFEQTCLWSNSNNNKDTNWTISRAMNINEPNAPLSDHTLGNNFGSYLTLEKRSYFNRSTVNFVSPEMNATKCVEFWYYMYGPEVGTLSMYRQVSGVTTPSKLWTSKDSSSSDWRFAQASINYLLPETKYSARIEFTFNDQGFSGFVAVDDIIVHEGFCQTTDLCTFENPDLCGYKNDPLADFEWIRANASASNQNTGPSNDHTFESPDGNFMLFDASKQKSIARLISPSQVKSSGSCVHFYYNTNGLDVGSLKVYSKIGNSLSNPLWTTIGNSGDKWSLAEVTLKSPDSTWQVVFEGQRGNGNNGNMAIDDVRITKGDCPSAGDCNFEDKTLCNYKNSEDSKIKWVVKQGSISFLTGPSSDHTFGTSVGSYAMFITDSPSVQGWIGRMESQPLEYISTNVCVKFWYYMYANLVGNLGTLNILLIDTRTNDSRILWSLTNSQGTEWREGRFSYFISNRHRIVFEGIRGAGRGDIALDDITFTSASSCNLFPNYASPNVTVTTVATTTRQSTTLSTYNWNPVSEYDCNFENDYCLWKNDPTANFNWIRAWGNNNTLTYGPNQDHTYQNKTGHYIRIDPYKPSNQKCRLESPEITDLKDRCLEFYYYAYGSDINSLNVYVKENGQLGLPRWTRVRNQGRDWQRAELRVKNQRNSYQIVIEGVVGTYVGVIAVDDIRVLADCPPKTGRFCDFESDEICGYTYGNGNIDWKRGSKATAPSTGPSIDHSLGTESGNFMYVSGTSSNQIQRGLLSSNVINPNSEQCVEFYYYHAPASIGSLNIYAKLIGQSNSSGELPLWTEPFVNNGFNGWQLAQVSLGHAITNLPYQIIFEEYVSANKPGNDFNIYLDDVLIRDSSCLPPGDCDFENGFCSWSSINSEISNTNWVVSTGDSSDNFRPLNDHSTGSSYGGYAFVESASSGNVAFMTSQIFSTPTSYRGRCLTFWYYISGTNPGSILIYVKNLRSNTNTLIWKDGNEDKGQQWNYGQFGFFSDSEYTIIIEGISGSQQSSVSIDDIFFKDSQFCSVSPTSAAVGPGLPIPSTTTTTTKSPTSTPAPSIYDCNFEIDYCNWKNDSSRPLTWLRNQGRTTSEDTGAEIDHTLGNEVGWYIYIETSTPSKQNDTARLISPNFAANSINCLTFYYHMRGKTIGTLNVYTKTQSNESVVWSKKGNQGNKWLTGKLNLNLAEDYTIIFEGVAGNGAYGDISLDDLSITNGYCQTNDLFNCDFERDLCGFVQDPTGKINWTRKIGNGNINSGPGIDHTTNSPKGYYMVLDVLGAKNRDQARLLSPKFNFIPEGYCLKWFYHMAGIDMGKLTVYIQVEEKKGLLWRFGENVGKIWNGAQLSILPISDYKNFSIIFEGERAEGSASYMALDDIILENGACQSYGGCTFDGEDYCFWDNIEDKRDDFDWEFGTFATGTANTGPPFDHTTGDSTGSYLFIETNPPFQQGNKAILESSLFLPTPSYGLCFDFWYHMYGIGMGTLNIYSNSTNSSTLLWSQSGNKGNVWLNGQVNIISARSFRIFIEGIKGPNARSDIALDDFDFIERPCNIFPESADPSFILTTASTQPTTLTTRPIGSTDCNFENDLCIWTQSRESTFNWTRSQGKLGNQ</sequence>
<accession>A0A813P0H8</accession>
<protein>
    <recommendedName>
        <fullName evidence="4">MAM domain-containing protein</fullName>
    </recommendedName>
</protein>
<organism evidence="5 6">
    <name type="scientific">Brachionus calyciflorus</name>
    <dbReference type="NCBI Taxonomy" id="104777"/>
    <lineage>
        <taxon>Eukaryota</taxon>
        <taxon>Metazoa</taxon>
        <taxon>Spiralia</taxon>
        <taxon>Gnathifera</taxon>
        <taxon>Rotifera</taxon>
        <taxon>Eurotatoria</taxon>
        <taxon>Monogononta</taxon>
        <taxon>Pseudotrocha</taxon>
        <taxon>Ploima</taxon>
        <taxon>Brachionidae</taxon>
        <taxon>Brachionus</taxon>
    </lineage>
</organism>
<dbReference type="Proteomes" id="UP000663879">
    <property type="component" value="Unassembled WGS sequence"/>
</dbReference>
<dbReference type="Pfam" id="PF00629">
    <property type="entry name" value="MAM"/>
    <property type="match status" value="24"/>
</dbReference>
<feature type="domain" description="MAM" evidence="4">
    <location>
        <begin position="1925"/>
        <end position="2096"/>
    </location>
</feature>
<feature type="domain" description="MAM" evidence="4">
    <location>
        <begin position="2990"/>
        <end position="3155"/>
    </location>
</feature>
<keyword evidence="6" id="KW-1185">Reference proteome</keyword>
<feature type="domain" description="MAM" evidence="4">
    <location>
        <begin position="2665"/>
        <end position="2827"/>
    </location>
</feature>
<dbReference type="InterPro" id="IPR051560">
    <property type="entry name" value="MAM_domain-containing"/>
</dbReference>
<dbReference type="CDD" id="cd06263">
    <property type="entry name" value="MAM"/>
    <property type="match status" value="22"/>
</dbReference>
<dbReference type="OrthoDB" id="412155at2759"/>
<feature type="chain" id="PRO_5032822402" description="MAM domain-containing protein" evidence="3">
    <location>
        <begin position="28"/>
        <end position="4269"/>
    </location>
</feature>
<dbReference type="PANTHER" id="PTHR23282:SF101">
    <property type="entry name" value="MAM DOMAIN-CONTAINING PROTEIN"/>
    <property type="match status" value="1"/>
</dbReference>
<evidence type="ECO:0000256" key="1">
    <source>
        <dbReference type="ARBA" id="ARBA00022737"/>
    </source>
</evidence>
<evidence type="ECO:0000256" key="2">
    <source>
        <dbReference type="ARBA" id="ARBA00023157"/>
    </source>
</evidence>
<feature type="domain" description="MAM" evidence="4">
    <location>
        <begin position="3523"/>
        <end position="3686"/>
    </location>
</feature>
<feature type="domain" description="MAM" evidence="4">
    <location>
        <begin position="1583"/>
        <end position="1748"/>
    </location>
</feature>